<evidence type="ECO:0000313" key="4">
    <source>
        <dbReference type="Proteomes" id="UP000322234"/>
    </source>
</evidence>
<feature type="domain" description="Lipoxygenase" evidence="2">
    <location>
        <begin position="47"/>
        <end position="165"/>
    </location>
</feature>
<reference evidence="3" key="1">
    <citation type="submission" date="2019-10" db="EMBL/GenBank/DDBJ databases">
        <title>The sequence and de novo assembly of the wild yak genome.</title>
        <authorList>
            <person name="Liu Y."/>
        </authorList>
    </citation>
    <scope>NUCLEOTIDE SEQUENCE [LARGE SCALE GENOMIC DNA]</scope>
    <source>
        <strain evidence="3">WY2019</strain>
    </source>
</reference>
<dbReference type="AlphaFoldDB" id="A0A6B0RNB7"/>
<feature type="chain" id="PRO_5025680153" description="Lipoxygenase domain-containing protein" evidence="1">
    <location>
        <begin position="30"/>
        <end position="223"/>
    </location>
</feature>
<comment type="caution">
    <text evidence="3">The sequence shown here is derived from an EMBL/GenBank/DDBJ whole genome shotgun (WGS) entry which is preliminary data.</text>
</comment>
<keyword evidence="1" id="KW-0732">Signal</keyword>
<name>A0A6B0RNB7_9CETA</name>
<protein>
    <recommendedName>
        <fullName evidence="2">Lipoxygenase domain-containing protein</fullName>
    </recommendedName>
</protein>
<dbReference type="GO" id="GO:0016702">
    <property type="term" value="F:oxidoreductase activity, acting on single donors with incorporation of molecular oxygen, incorporation of two atoms of oxygen"/>
    <property type="evidence" value="ECO:0007669"/>
    <property type="project" value="InterPro"/>
</dbReference>
<gene>
    <name evidence="3" type="ORF">E5288_WYG000773</name>
</gene>
<dbReference type="Proteomes" id="UP000322234">
    <property type="component" value="Unassembled WGS sequence"/>
</dbReference>
<dbReference type="GO" id="GO:0046872">
    <property type="term" value="F:metal ion binding"/>
    <property type="evidence" value="ECO:0007669"/>
    <property type="project" value="InterPro"/>
</dbReference>
<evidence type="ECO:0000259" key="2">
    <source>
        <dbReference type="PROSITE" id="PS51393"/>
    </source>
</evidence>
<dbReference type="Gene3D" id="1.20.245.10">
    <property type="entry name" value="Lipoxygenase-1, Domain 5"/>
    <property type="match status" value="1"/>
</dbReference>
<dbReference type="Gene3D" id="3.10.450.60">
    <property type="match status" value="2"/>
</dbReference>
<accession>A0A6B0RNB7</accession>
<dbReference type="SUPFAM" id="SSF48484">
    <property type="entry name" value="Lipoxigenase"/>
    <property type="match status" value="1"/>
</dbReference>
<evidence type="ECO:0000313" key="3">
    <source>
        <dbReference type="EMBL" id="MXQ89376.1"/>
    </source>
</evidence>
<evidence type="ECO:0000256" key="1">
    <source>
        <dbReference type="SAM" id="SignalP"/>
    </source>
</evidence>
<dbReference type="EMBL" id="VBQZ03000055">
    <property type="protein sequence ID" value="MXQ89376.1"/>
    <property type="molecule type" value="Genomic_DNA"/>
</dbReference>
<keyword evidence="4" id="KW-1185">Reference proteome</keyword>
<feature type="signal peptide" evidence="1">
    <location>
        <begin position="1"/>
        <end position="29"/>
    </location>
</feature>
<dbReference type="InterPro" id="IPR036226">
    <property type="entry name" value="LipOase_C_sf"/>
</dbReference>
<dbReference type="PROSITE" id="PS51393">
    <property type="entry name" value="LIPOXYGENASE_3"/>
    <property type="match status" value="1"/>
</dbReference>
<organism evidence="3 4">
    <name type="scientific">Bos mutus</name>
    <name type="common">wild yak</name>
    <dbReference type="NCBI Taxonomy" id="72004"/>
    <lineage>
        <taxon>Eukaryota</taxon>
        <taxon>Metazoa</taxon>
        <taxon>Chordata</taxon>
        <taxon>Craniata</taxon>
        <taxon>Vertebrata</taxon>
        <taxon>Euteleostomi</taxon>
        <taxon>Mammalia</taxon>
        <taxon>Eutheria</taxon>
        <taxon>Laurasiatheria</taxon>
        <taxon>Artiodactyla</taxon>
        <taxon>Ruminantia</taxon>
        <taxon>Pecora</taxon>
        <taxon>Bovidae</taxon>
        <taxon>Bovinae</taxon>
        <taxon>Bos</taxon>
    </lineage>
</organism>
<dbReference type="InterPro" id="IPR013819">
    <property type="entry name" value="LipOase_C"/>
</dbReference>
<proteinExistence type="predicted"/>
<sequence length="223" mass="24356">MGPRGTARPTSPTTLLLFCILSLMQPANPASFPAALWTPRRQVMSKYTFLNGLNQVLIRHFHHLSKNFPVTDAMVAPMLGPRTSLQVELECPYPSLPPSASQDCPLSSPLPHPVLPWRGSLYLVDHAILEGIRSGIVNGQPQFLAAPLTLLRQRPGGPLLPLTIQQYLGTYPDEHFAKEAPRKVSVFHSHLAQISWDIQEQNQGLACCMSVPGPGFGGNSIAL</sequence>